<dbReference type="EMBL" id="MN577573">
    <property type="protein sequence ID" value="QGT51215.1"/>
    <property type="molecule type" value="Genomic_DNA"/>
</dbReference>
<name>A0A650F4X7_9FIRM</name>
<protein>
    <submittedName>
        <fullName evidence="2">Uncharacterized protein</fullName>
    </submittedName>
</protein>
<reference evidence="2" key="1">
    <citation type="journal article" date="2020" name="J. ISSAAS">
        <title>Lactobacilli and other gastrointestinal microbiota of Peromyscus leucopus, reservoir host for agents of Lyme disease and other zoonoses in North America.</title>
        <authorList>
            <person name="Milovic A."/>
            <person name="Bassam K."/>
            <person name="Shao H."/>
            <person name="Chatzistamou I."/>
            <person name="Tufts D.M."/>
            <person name="Diuk-Wasser M."/>
            <person name="Barbour A.G."/>
        </authorList>
    </citation>
    <scope>NUCLEOTIDE SEQUENCE</scope>
    <source>
        <strain evidence="2">LL40</strain>
    </source>
</reference>
<evidence type="ECO:0000313" key="2">
    <source>
        <dbReference type="EMBL" id="QGT51215.1"/>
    </source>
</evidence>
<gene>
    <name evidence="2" type="ORF">Firmicute1046_2910</name>
</gene>
<accession>A0A650F4X7</accession>
<feature type="chain" id="PRO_5024984557" evidence="1">
    <location>
        <begin position="25"/>
        <end position="422"/>
    </location>
</feature>
<proteinExistence type="predicted"/>
<evidence type="ECO:0000256" key="1">
    <source>
        <dbReference type="SAM" id="SignalP"/>
    </source>
</evidence>
<feature type="signal peptide" evidence="1">
    <location>
        <begin position="1"/>
        <end position="24"/>
    </location>
</feature>
<sequence length="422" mass="48503">MKARKILAGSLSLLMLLGVSSAYADWNRVGYDTTDLDSIGVLYNETIDGHFTNNIKKELLPAESIQWKQEGYEMDYPHAGYDRLYLEGNAQSITRFNNLFPQWETRFVDFMWEVYGNHRIYQRQQTNIPNVGWRWDFGANLEIDDTLLVPTNRYATVEDSFRLYGIGPFDLSGRYVSDEVAAMYNNFGVNDPVYVFDPETKEIEENTFFHHANLSAKDINGHYILSDEDIAAMAGVIQSKFVTGPSLHNDNPTKNVAAMYLENKDRGWAWDEDTLRYGGGSVSWSGVFYEMEEPYAQFQYLIVNGLPFDGRNDLPRIYRYTGGTASPKVEWKYAFAEAEYPYNVIEFKYLDGKQAFERDGVTPVYRIPTGEFANTYAKVTDKEVQIWLKDDRGDVMLYSESRVNHDTGYYEGYVGAGSYINN</sequence>
<keyword evidence="1" id="KW-0732">Signal</keyword>
<organism evidence="2">
    <name type="scientific">uncultured Bacillota bacterium</name>
    <dbReference type="NCBI Taxonomy" id="344338"/>
    <lineage>
        <taxon>Bacteria</taxon>
        <taxon>Bacillati</taxon>
        <taxon>Bacillota</taxon>
        <taxon>environmental samples</taxon>
    </lineage>
</organism>
<dbReference type="AlphaFoldDB" id="A0A650F4X7"/>